<proteinExistence type="predicted"/>
<dbReference type="RefSeq" id="WP_131734898.1">
    <property type="nucleotide sequence ID" value="NZ_CAACYD010000007.1"/>
</dbReference>
<name>A0ABD7V5Z8_9ACTN</name>
<reference evidence="2 3" key="1">
    <citation type="submission" date="2019-02" db="EMBL/GenBank/DDBJ databases">
        <authorList>
            <consortium name="Pathogen Informatics"/>
        </authorList>
    </citation>
    <scope>NUCLEOTIDE SEQUENCE [LARGE SCALE GENOMIC DNA]</scope>
    <source>
        <strain evidence="2 3">3012STDY6756503</strain>
    </source>
</reference>
<feature type="transmembrane region" description="Helical" evidence="1">
    <location>
        <begin position="73"/>
        <end position="92"/>
    </location>
</feature>
<evidence type="ECO:0000313" key="2">
    <source>
        <dbReference type="EMBL" id="VFA89690.1"/>
    </source>
</evidence>
<feature type="transmembrane region" description="Helical" evidence="1">
    <location>
        <begin position="99"/>
        <end position="120"/>
    </location>
</feature>
<keyword evidence="1" id="KW-0472">Membrane</keyword>
<dbReference type="AlphaFoldDB" id="A0ABD7V5Z8"/>
<gene>
    <name evidence="2" type="ORF">NCTC8139_03258</name>
</gene>
<feature type="transmembrane region" description="Helical" evidence="1">
    <location>
        <begin position="14"/>
        <end position="32"/>
    </location>
</feature>
<protein>
    <submittedName>
        <fullName evidence="2">Uncharacterized protein</fullName>
    </submittedName>
</protein>
<feature type="transmembrane region" description="Helical" evidence="1">
    <location>
        <begin position="146"/>
        <end position="170"/>
    </location>
</feature>
<comment type="caution">
    <text evidence="2">The sequence shown here is derived from an EMBL/GenBank/DDBJ whole genome shotgun (WGS) entry which is preliminary data.</text>
</comment>
<evidence type="ECO:0000256" key="1">
    <source>
        <dbReference type="SAM" id="Phobius"/>
    </source>
</evidence>
<dbReference type="Proteomes" id="UP000360750">
    <property type="component" value="Unassembled WGS sequence"/>
</dbReference>
<keyword evidence="1" id="KW-0812">Transmembrane</keyword>
<organism evidence="2 3">
    <name type="scientific">Gordonia paraffinivorans</name>
    <dbReference type="NCBI Taxonomy" id="175628"/>
    <lineage>
        <taxon>Bacteria</taxon>
        <taxon>Bacillati</taxon>
        <taxon>Actinomycetota</taxon>
        <taxon>Actinomycetes</taxon>
        <taxon>Mycobacteriales</taxon>
        <taxon>Gordoniaceae</taxon>
        <taxon>Gordonia</taxon>
    </lineage>
</organism>
<keyword evidence="1" id="KW-1133">Transmembrane helix</keyword>
<dbReference type="GeneID" id="60751238"/>
<evidence type="ECO:0000313" key="3">
    <source>
        <dbReference type="Proteomes" id="UP000360750"/>
    </source>
</evidence>
<sequence>MTTQREFAEGLRRWVWPAALAGGLLLVLFAQVEWGSTDEGVQPSITGLGRVTVPGASDEDVAYFFADNTDRPGLTVLVAGIVVAVAAALGWWRERLRPAAIGVIGVASAVALVAGAMVLADPAAHLFTDRVARALDSELPRMDPGYGLIGTVAVAAGLIVVAVSAIASMIRPRAPERRLTPGDGSS</sequence>
<accession>A0ABD7V5Z8</accession>
<dbReference type="EMBL" id="CAACYD010000007">
    <property type="protein sequence ID" value="VFA89690.1"/>
    <property type="molecule type" value="Genomic_DNA"/>
</dbReference>